<dbReference type="OrthoDB" id="564955at2"/>
<name>A0A3R9ER35_9ENTR</name>
<dbReference type="Proteomes" id="UP000275331">
    <property type="component" value="Unassembled WGS sequence"/>
</dbReference>
<reference evidence="2 5" key="2">
    <citation type="submission" date="2023-10" db="EMBL/GenBank/DDBJ databases">
        <authorList>
            <person name="Dale J."/>
        </authorList>
    </citation>
    <scope>NUCLEOTIDE SEQUENCE [LARGE SCALE GENOMIC DNA]</scope>
    <source>
        <strain evidence="2 5">2023EL-00970</strain>
    </source>
</reference>
<dbReference type="InterPro" id="IPR011051">
    <property type="entry name" value="RmlC_Cupin_sf"/>
</dbReference>
<dbReference type="EMBL" id="RHXB01000001">
    <property type="protein sequence ID" value="RSE29321.1"/>
    <property type="molecule type" value="Genomic_DNA"/>
</dbReference>
<protein>
    <submittedName>
        <fullName evidence="2">2,4'-dihydroxyacetophenone dioxygenase family protein</fullName>
    </submittedName>
    <submittedName>
        <fullName evidence="3">Cupin</fullName>
    </submittedName>
</protein>
<dbReference type="CDD" id="cd20302">
    <property type="entry name" value="cupin_DAD"/>
    <property type="match status" value="1"/>
</dbReference>
<dbReference type="EMBL" id="JAWLOF010000001">
    <property type="protein sequence ID" value="MDV7021478.1"/>
    <property type="molecule type" value="Genomic_DNA"/>
</dbReference>
<keyword evidence="5" id="KW-1185">Reference proteome</keyword>
<evidence type="ECO:0000313" key="2">
    <source>
        <dbReference type="EMBL" id="MDV7021478.1"/>
    </source>
</evidence>
<gene>
    <name evidence="3" type="ORF">EGT71_02090</name>
    <name evidence="2" type="ORF">R4P48_02140</name>
</gene>
<dbReference type="Gene3D" id="2.60.120.10">
    <property type="entry name" value="Jelly Rolls"/>
    <property type="match status" value="1"/>
</dbReference>
<proteinExistence type="predicted"/>
<dbReference type="Pfam" id="PF12973">
    <property type="entry name" value="Cupin_7"/>
    <property type="match status" value="1"/>
</dbReference>
<evidence type="ECO:0000313" key="5">
    <source>
        <dbReference type="Proteomes" id="UP001187066"/>
    </source>
</evidence>
<accession>A0A3R9ER35</accession>
<keyword evidence="2" id="KW-0223">Dioxygenase</keyword>
<evidence type="ECO:0000259" key="1">
    <source>
        <dbReference type="Pfam" id="PF12973"/>
    </source>
</evidence>
<dbReference type="SUPFAM" id="SSF51182">
    <property type="entry name" value="RmlC-like cupins"/>
    <property type="match status" value="1"/>
</dbReference>
<dbReference type="InterPro" id="IPR014710">
    <property type="entry name" value="RmlC-like_jellyroll"/>
</dbReference>
<dbReference type="InterPro" id="IPR025979">
    <property type="entry name" value="ChrR-like_cupin_dom"/>
</dbReference>
<sequence length="179" mass="20746">MSNNTLTNDAETLRRMPYQFDQPKEMIPDLVVPGAIPSDERIWVPQADNVWFRPLCLSRSGGYWMNLLRVRKSGVLSRHRHPGPVHAFVLKGRWRYLEHDWEATEGAYAFEPPGETHTLVVDEGVEEMITLFQVHGCMYYVDPWGNHAGFEDVFTKIDMCRKHYAECGLGADYVDQFIR</sequence>
<comment type="caution">
    <text evidence="3">The sequence shown here is derived from an EMBL/GenBank/DDBJ whole genome shotgun (WGS) entry which is preliminary data.</text>
</comment>
<evidence type="ECO:0000313" key="4">
    <source>
        <dbReference type="Proteomes" id="UP000275331"/>
    </source>
</evidence>
<dbReference type="Proteomes" id="UP001187066">
    <property type="component" value="Unassembled WGS sequence"/>
</dbReference>
<dbReference type="AlphaFoldDB" id="A0A3R9ER35"/>
<dbReference type="GO" id="GO:0051213">
    <property type="term" value="F:dioxygenase activity"/>
    <property type="evidence" value="ECO:0007669"/>
    <property type="project" value="UniProtKB-KW"/>
</dbReference>
<dbReference type="RefSeq" id="WP_125292359.1">
    <property type="nucleotide sequence ID" value="NZ_CP100494.1"/>
</dbReference>
<keyword evidence="2" id="KW-0560">Oxidoreductase</keyword>
<dbReference type="GeneID" id="84664549"/>
<organism evidence="3 4">
    <name type="scientific">Atlantibacter subterraneus</name>
    <dbReference type="NCBI Taxonomy" id="255519"/>
    <lineage>
        <taxon>Bacteria</taxon>
        <taxon>Pseudomonadati</taxon>
        <taxon>Pseudomonadota</taxon>
        <taxon>Gammaproteobacteria</taxon>
        <taxon>Enterobacterales</taxon>
        <taxon>Enterobacteriaceae</taxon>
        <taxon>Atlantibacter</taxon>
    </lineage>
</organism>
<evidence type="ECO:0000313" key="3">
    <source>
        <dbReference type="EMBL" id="RSE29321.1"/>
    </source>
</evidence>
<reference evidence="3 4" key="1">
    <citation type="submission" date="2018-10" db="EMBL/GenBank/DDBJ databases">
        <title>Transmission dynamics of multidrug resistant bacteria on intensive care unit surfaces.</title>
        <authorList>
            <person name="D'Souza A.W."/>
            <person name="Potter R.F."/>
            <person name="Wallace M."/>
            <person name="Shupe A."/>
            <person name="Patel S."/>
            <person name="Sun S."/>
            <person name="Gul D."/>
            <person name="Kwon J.H."/>
            <person name="Andleeb S."/>
            <person name="Burnham C.-A.D."/>
            <person name="Dantas G."/>
        </authorList>
    </citation>
    <scope>NUCLEOTIDE SEQUENCE [LARGE SCALE GENOMIC DNA]</scope>
    <source>
        <strain evidence="3 4">AS_373</strain>
    </source>
</reference>
<feature type="domain" description="ChrR-like cupin" evidence="1">
    <location>
        <begin position="38"/>
        <end position="136"/>
    </location>
</feature>